<gene>
    <name evidence="1" type="ORF">L1987_48705</name>
</gene>
<comment type="caution">
    <text evidence="1">The sequence shown here is derived from an EMBL/GenBank/DDBJ whole genome shotgun (WGS) entry which is preliminary data.</text>
</comment>
<evidence type="ECO:0000313" key="2">
    <source>
        <dbReference type="Proteomes" id="UP001056120"/>
    </source>
</evidence>
<dbReference type="EMBL" id="CM042033">
    <property type="protein sequence ID" value="KAI3774161.1"/>
    <property type="molecule type" value="Genomic_DNA"/>
</dbReference>
<proteinExistence type="predicted"/>
<sequence length="210" mass="23646">MNTIPLEEKSYWTNTESQRLSDFVVVSLAGVFSSIPVICWEWDLMVRKLEVARLRGEVSEEDNKLLEERWASIHRLREEVKVLNERESANVALLKEITDARVKLHKEKDDLEGQMGIPTAVEALMDNDDFLGRHEGLLVGYMAEVDIQSHPYFDLQVEAKLAGGNDTFDDAQFSMLQMLATFGKEGDFEGLKAYLCQIMDAPSGISGATS</sequence>
<organism evidence="1 2">
    <name type="scientific">Smallanthus sonchifolius</name>
    <dbReference type="NCBI Taxonomy" id="185202"/>
    <lineage>
        <taxon>Eukaryota</taxon>
        <taxon>Viridiplantae</taxon>
        <taxon>Streptophyta</taxon>
        <taxon>Embryophyta</taxon>
        <taxon>Tracheophyta</taxon>
        <taxon>Spermatophyta</taxon>
        <taxon>Magnoliopsida</taxon>
        <taxon>eudicotyledons</taxon>
        <taxon>Gunneridae</taxon>
        <taxon>Pentapetalae</taxon>
        <taxon>asterids</taxon>
        <taxon>campanulids</taxon>
        <taxon>Asterales</taxon>
        <taxon>Asteraceae</taxon>
        <taxon>Asteroideae</taxon>
        <taxon>Heliantheae alliance</taxon>
        <taxon>Millerieae</taxon>
        <taxon>Smallanthus</taxon>
    </lineage>
</organism>
<keyword evidence="2" id="KW-1185">Reference proteome</keyword>
<accession>A0ACB9FTS5</accession>
<protein>
    <submittedName>
        <fullName evidence="1">Uncharacterized protein</fullName>
    </submittedName>
</protein>
<name>A0ACB9FTS5_9ASTR</name>
<reference evidence="2" key="1">
    <citation type="journal article" date="2022" name="Mol. Ecol. Resour.">
        <title>The genomes of chicory, endive, great burdock and yacon provide insights into Asteraceae palaeo-polyploidization history and plant inulin production.</title>
        <authorList>
            <person name="Fan W."/>
            <person name="Wang S."/>
            <person name="Wang H."/>
            <person name="Wang A."/>
            <person name="Jiang F."/>
            <person name="Liu H."/>
            <person name="Zhao H."/>
            <person name="Xu D."/>
            <person name="Zhang Y."/>
        </authorList>
    </citation>
    <scope>NUCLEOTIDE SEQUENCE [LARGE SCALE GENOMIC DNA]</scope>
    <source>
        <strain evidence="2">cv. Yunnan</strain>
    </source>
</reference>
<reference evidence="1 2" key="2">
    <citation type="journal article" date="2022" name="Mol. Ecol. Resour.">
        <title>The genomes of chicory, endive, great burdock and yacon provide insights into Asteraceae paleo-polyploidization history and plant inulin production.</title>
        <authorList>
            <person name="Fan W."/>
            <person name="Wang S."/>
            <person name="Wang H."/>
            <person name="Wang A."/>
            <person name="Jiang F."/>
            <person name="Liu H."/>
            <person name="Zhao H."/>
            <person name="Xu D."/>
            <person name="Zhang Y."/>
        </authorList>
    </citation>
    <scope>NUCLEOTIDE SEQUENCE [LARGE SCALE GENOMIC DNA]</scope>
    <source>
        <strain evidence="2">cv. Yunnan</strain>
        <tissue evidence="1">Leaves</tissue>
    </source>
</reference>
<dbReference type="Proteomes" id="UP001056120">
    <property type="component" value="Linkage Group LG16"/>
</dbReference>
<evidence type="ECO:0000313" key="1">
    <source>
        <dbReference type="EMBL" id="KAI3774161.1"/>
    </source>
</evidence>